<gene>
    <name evidence="2" type="ORF">FOZ60_010740</name>
</gene>
<dbReference type="EMBL" id="JABANP010000441">
    <property type="protein sequence ID" value="KAF4682323.1"/>
    <property type="molecule type" value="Genomic_DNA"/>
</dbReference>
<dbReference type="OrthoDB" id="463143at2759"/>
<name>A0A7J6NER6_PEROL</name>
<protein>
    <submittedName>
        <fullName evidence="2">Uncharacterized protein</fullName>
    </submittedName>
</protein>
<reference evidence="2 3" key="1">
    <citation type="submission" date="2020-04" db="EMBL/GenBank/DDBJ databases">
        <title>Perkinsus olseni comparative genomics.</title>
        <authorList>
            <person name="Bogema D.R."/>
        </authorList>
    </citation>
    <scope>NUCLEOTIDE SEQUENCE [LARGE SCALE GENOMIC DNA]</scope>
    <source>
        <strain evidence="2">00978-12</strain>
    </source>
</reference>
<accession>A0A7J6NER6</accession>
<dbReference type="Proteomes" id="UP000541610">
    <property type="component" value="Unassembled WGS sequence"/>
</dbReference>
<feature type="region of interest" description="Disordered" evidence="1">
    <location>
        <begin position="29"/>
        <end position="88"/>
    </location>
</feature>
<sequence length="198" mass="22370">MWVPGIITRHFEKECVEVKLSNGSVQVYHKDHIKDDDGNPSRTQSSIEAEEPIAQRGPAVTQQSSTEEVPAHHGRKRLPSSPEPVEFTEPTKRRVLRNPTSTYFVAWKDADGVVRYGQRLSWTNDGYFLVQEYKLDEAEQRLLPLWISSEGSLHIGVISDPECKPLTLTVSLKDTVTLHLDVSSNHLSQRDIEKVASL</sequence>
<organism evidence="2 3">
    <name type="scientific">Perkinsus olseni</name>
    <name type="common">Perkinsus atlanticus</name>
    <dbReference type="NCBI Taxonomy" id="32597"/>
    <lineage>
        <taxon>Eukaryota</taxon>
        <taxon>Sar</taxon>
        <taxon>Alveolata</taxon>
        <taxon>Perkinsozoa</taxon>
        <taxon>Perkinsea</taxon>
        <taxon>Perkinsida</taxon>
        <taxon>Perkinsidae</taxon>
        <taxon>Perkinsus</taxon>
    </lineage>
</organism>
<proteinExistence type="predicted"/>
<comment type="caution">
    <text evidence="2">The sequence shown here is derived from an EMBL/GenBank/DDBJ whole genome shotgun (WGS) entry which is preliminary data.</text>
</comment>
<feature type="compositionally biased region" description="Basic and acidic residues" evidence="1">
    <location>
        <begin position="29"/>
        <end position="39"/>
    </location>
</feature>
<evidence type="ECO:0000313" key="2">
    <source>
        <dbReference type="EMBL" id="KAF4682323.1"/>
    </source>
</evidence>
<evidence type="ECO:0000313" key="3">
    <source>
        <dbReference type="Proteomes" id="UP000541610"/>
    </source>
</evidence>
<evidence type="ECO:0000256" key="1">
    <source>
        <dbReference type="SAM" id="MobiDB-lite"/>
    </source>
</evidence>
<dbReference type="AlphaFoldDB" id="A0A7J6NER6"/>